<keyword evidence="14" id="KW-1185">Reference proteome</keyword>
<sequence>MDAMRDRFSHLIQGNILVFEYKVEFLKLSRYAPELVSSEYHHCRKFKEGLWLDILTLLAFNPLKIFAELVLQEKTIERVVAKKSEFAIIFFEIARSSECSSNLTQQSTPTIQRGGRFQRGESSSIQVDRGAVQSRVSGEPRVATRQYAIRAQEEEEEEKTAYEISGNLTLYPIPPAPPSVQYSGSRLPHCPRKIRGARTPRLRLRFLLEEDSSASARNLCRSRGAVDVIPVADGRSLISLKNNALVSQESGDEAVIIQRTQLIFTMNGEACLDGLLIRAILGDLGIKRVNFDENTLEFVLFSVLMFCSYKCLADTFLQALFGHEYPVGLLDEEKILLVGKEISRRHMQLNNGAPEIKACKDLPFFLKAKLSLGIIASISTFSDTSESYVDLTKDQMLLDLAFKTKILFRSGIVLGTGIMEREESETDSGIN</sequence>
<reference evidence="13" key="1">
    <citation type="submission" date="2019-09" db="EMBL/GenBank/DDBJ databases">
        <title>Draft genome information of white flower Hibiscus syriacus.</title>
        <authorList>
            <person name="Kim Y.-M."/>
        </authorList>
    </citation>
    <scope>NUCLEOTIDE SEQUENCE [LARGE SCALE GENOMIC DNA]</scope>
    <source>
        <strain evidence="13">YM2019G1</strain>
    </source>
</reference>
<dbReference type="Pfam" id="PF12483">
    <property type="entry name" value="GIDE"/>
    <property type="match status" value="1"/>
</dbReference>
<dbReference type="Proteomes" id="UP000436088">
    <property type="component" value="Unassembled WGS sequence"/>
</dbReference>
<dbReference type="GO" id="GO:0008270">
    <property type="term" value="F:zinc ion binding"/>
    <property type="evidence" value="ECO:0007669"/>
    <property type="project" value="UniProtKB-KW"/>
</dbReference>
<evidence type="ECO:0000313" key="14">
    <source>
        <dbReference type="Proteomes" id="UP000436088"/>
    </source>
</evidence>
<evidence type="ECO:0000256" key="6">
    <source>
        <dbReference type="ARBA" id="ARBA00022723"/>
    </source>
</evidence>
<keyword evidence="9" id="KW-0862">Zinc</keyword>
<keyword evidence="10" id="KW-1133">Transmembrane helix</keyword>
<feature type="domain" description="E3 Ubiquitin ligase MUL1-like" evidence="12">
    <location>
        <begin position="315"/>
        <end position="369"/>
    </location>
</feature>
<proteinExistence type="predicted"/>
<keyword evidence="6" id="KW-0479">Metal-binding</keyword>
<evidence type="ECO:0000256" key="2">
    <source>
        <dbReference type="ARBA" id="ARBA00004141"/>
    </source>
</evidence>
<evidence type="ECO:0000256" key="1">
    <source>
        <dbReference type="ARBA" id="ARBA00000900"/>
    </source>
</evidence>
<dbReference type="EMBL" id="VEPZ02001581">
    <property type="protein sequence ID" value="KAE8667155.1"/>
    <property type="molecule type" value="Genomic_DNA"/>
</dbReference>
<evidence type="ECO:0000256" key="7">
    <source>
        <dbReference type="ARBA" id="ARBA00022771"/>
    </source>
</evidence>
<protein>
    <recommendedName>
        <fullName evidence="3">RING-type E3 ubiquitin transferase</fullName>
        <ecNumber evidence="3">2.3.2.27</ecNumber>
    </recommendedName>
</protein>
<keyword evidence="11" id="KW-0472">Membrane</keyword>
<evidence type="ECO:0000256" key="4">
    <source>
        <dbReference type="ARBA" id="ARBA00022679"/>
    </source>
</evidence>
<dbReference type="GO" id="GO:0016020">
    <property type="term" value="C:membrane"/>
    <property type="evidence" value="ECO:0007669"/>
    <property type="project" value="UniProtKB-SubCell"/>
</dbReference>
<dbReference type="EC" id="2.3.2.27" evidence="3"/>
<keyword evidence="5" id="KW-0812">Transmembrane</keyword>
<comment type="subcellular location">
    <subcellularLocation>
        <location evidence="2">Membrane</location>
        <topology evidence="2">Multi-pass membrane protein</topology>
    </subcellularLocation>
</comment>
<comment type="catalytic activity">
    <reaction evidence="1">
        <text>S-ubiquitinyl-[E2 ubiquitin-conjugating enzyme]-L-cysteine + [acceptor protein]-L-lysine = [E2 ubiquitin-conjugating enzyme]-L-cysteine + N(6)-ubiquitinyl-[acceptor protein]-L-lysine.</text>
        <dbReference type="EC" id="2.3.2.27"/>
    </reaction>
</comment>
<evidence type="ECO:0000256" key="3">
    <source>
        <dbReference type="ARBA" id="ARBA00012483"/>
    </source>
</evidence>
<evidence type="ECO:0000256" key="10">
    <source>
        <dbReference type="ARBA" id="ARBA00022989"/>
    </source>
</evidence>
<dbReference type="GO" id="GO:0061630">
    <property type="term" value="F:ubiquitin protein ligase activity"/>
    <property type="evidence" value="ECO:0007669"/>
    <property type="project" value="UniProtKB-EC"/>
</dbReference>
<keyword evidence="7" id="KW-0863">Zinc-finger</keyword>
<dbReference type="PANTHER" id="PTHR47355">
    <property type="entry name" value="E3 UBIQUITIN-PROTEIN LIGASE SPL2"/>
    <property type="match status" value="1"/>
</dbReference>
<organism evidence="13 14">
    <name type="scientific">Hibiscus syriacus</name>
    <name type="common">Rose of Sharon</name>
    <dbReference type="NCBI Taxonomy" id="106335"/>
    <lineage>
        <taxon>Eukaryota</taxon>
        <taxon>Viridiplantae</taxon>
        <taxon>Streptophyta</taxon>
        <taxon>Embryophyta</taxon>
        <taxon>Tracheophyta</taxon>
        <taxon>Spermatophyta</taxon>
        <taxon>Magnoliopsida</taxon>
        <taxon>eudicotyledons</taxon>
        <taxon>Gunneridae</taxon>
        <taxon>Pentapetalae</taxon>
        <taxon>rosids</taxon>
        <taxon>malvids</taxon>
        <taxon>Malvales</taxon>
        <taxon>Malvaceae</taxon>
        <taxon>Malvoideae</taxon>
        <taxon>Hibiscus</taxon>
    </lineage>
</organism>
<evidence type="ECO:0000313" key="13">
    <source>
        <dbReference type="EMBL" id="KAE8667155.1"/>
    </source>
</evidence>
<dbReference type="AlphaFoldDB" id="A0A6A2XJ63"/>
<accession>A0A6A2XJ63</accession>
<gene>
    <name evidence="13" type="ORF">F3Y22_tig00112443pilonHSYRG00154</name>
</gene>
<evidence type="ECO:0000256" key="5">
    <source>
        <dbReference type="ARBA" id="ARBA00022692"/>
    </source>
</evidence>
<name>A0A6A2XJ63_HIBSY</name>
<comment type="caution">
    <text evidence="13">The sequence shown here is derived from an EMBL/GenBank/DDBJ whole genome shotgun (WGS) entry which is preliminary data.</text>
</comment>
<dbReference type="PANTHER" id="PTHR47355:SF1">
    <property type="entry name" value="E3 UBIQUITIN-PROTEIN LIGASE SPL2"/>
    <property type="match status" value="1"/>
</dbReference>
<evidence type="ECO:0000256" key="11">
    <source>
        <dbReference type="ARBA" id="ARBA00023136"/>
    </source>
</evidence>
<keyword evidence="8" id="KW-0833">Ubl conjugation pathway</keyword>
<evidence type="ECO:0000256" key="8">
    <source>
        <dbReference type="ARBA" id="ARBA00022786"/>
    </source>
</evidence>
<evidence type="ECO:0000259" key="12">
    <source>
        <dbReference type="Pfam" id="PF12483"/>
    </source>
</evidence>
<dbReference type="GO" id="GO:0016567">
    <property type="term" value="P:protein ubiquitination"/>
    <property type="evidence" value="ECO:0007669"/>
    <property type="project" value="InterPro"/>
</dbReference>
<evidence type="ECO:0000256" key="9">
    <source>
        <dbReference type="ARBA" id="ARBA00022833"/>
    </source>
</evidence>
<keyword evidence="4" id="KW-0808">Transferase</keyword>
<dbReference type="InterPro" id="IPR022170">
    <property type="entry name" value="MUL1-like"/>
</dbReference>
<dbReference type="InterPro" id="IPR044247">
    <property type="entry name" value="SPL2-like"/>
</dbReference>